<dbReference type="InterPro" id="IPR000873">
    <property type="entry name" value="AMP-dep_synth/lig_dom"/>
</dbReference>
<organism evidence="4 5">
    <name type="scientific">Coemansia erecta</name>
    <dbReference type="NCBI Taxonomy" id="147472"/>
    <lineage>
        <taxon>Eukaryota</taxon>
        <taxon>Fungi</taxon>
        <taxon>Fungi incertae sedis</taxon>
        <taxon>Zoopagomycota</taxon>
        <taxon>Kickxellomycotina</taxon>
        <taxon>Kickxellomycetes</taxon>
        <taxon>Kickxellales</taxon>
        <taxon>Kickxellaceae</taxon>
        <taxon>Coemansia</taxon>
    </lineage>
</organism>
<protein>
    <submittedName>
        <fullName evidence="4">Medium-chain fatty acid-CoA ligase faa2</fullName>
        <ecNumber evidence="4">6.2.1.3</ecNumber>
    </submittedName>
</protein>
<dbReference type="Pfam" id="PF00501">
    <property type="entry name" value="AMP-binding"/>
    <property type="match status" value="1"/>
</dbReference>
<dbReference type="InterPro" id="IPR042099">
    <property type="entry name" value="ANL_N_sf"/>
</dbReference>
<dbReference type="Gene3D" id="3.40.50.12780">
    <property type="entry name" value="N-terminal domain of ligase-like"/>
    <property type="match status" value="1"/>
</dbReference>
<accession>A0A9W8CST2</accession>
<dbReference type="GO" id="GO:0016020">
    <property type="term" value="C:membrane"/>
    <property type="evidence" value="ECO:0007669"/>
    <property type="project" value="TreeGrafter"/>
</dbReference>
<evidence type="ECO:0000256" key="1">
    <source>
        <dbReference type="ARBA" id="ARBA00022741"/>
    </source>
</evidence>
<dbReference type="PANTHER" id="PTHR43272">
    <property type="entry name" value="LONG-CHAIN-FATTY-ACID--COA LIGASE"/>
    <property type="match status" value="1"/>
</dbReference>
<dbReference type="GO" id="GO:0005783">
    <property type="term" value="C:endoplasmic reticulum"/>
    <property type="evidence" value="ECO:0007669"/>
    <property type="project" value="TreeGrafter"/>
</dbReference>
<gene>
    <name evidence="4" type="primary">FAA2_8</name>
    <name evidence="4" type="ORF">LPJ53_002666</name>
</gene>
<dbReference type="PANTHER" id="PTHR43272:SF33">
    <property type="entry name" value="AMP-BINDING DOMAIN-CONTAINING PROTEIN-RELATED"/>
    <property type="match status" value="1"/>
</dbReference>
<sequence>MSKSFVVPSSEVPGYSPIYRHPKYKSGTHNGEFADITTLYELFGHVVKTYPKREFLGAREYYPETNSFGQYAWITTTEAADTISELGSGLDIVYAKYAPEINPATGQQSIGILAVNRSEWLLTELAAFRSRRYTVGVSDIAGVESAEYVINSTDIHVIVCSMDKIPRMLDRADKTPGLKVIISMDKLDCSKPSIATQAFIKDTVGILKTRAESLNIALLDMDEVIAMGRLNPTKPAPPKPSDLCTICFTSGTSGAQRGALLTHDAFTHATRGAHLSLELYDTTYFSFMSLMHIFDRYAIYTFMHGYARVGFFSGNTANILDDMQILRPTVLPISPIILNRMYDRIAEATIGATGVSGMLSRFGLKSKTKRISAGRGFRHALWDRLVFDKVASKFGGNIRLMITGATPVNPEVQDFFRAALSCNVIQGYGQTETVGGGLVQMATDCTNNTIGVPSPGVDIRLRSIPDMGYNATDAPSPRGEMMIRSKILFSGYNGDPERTKEVMDGEWMATGDIAKINSDGSISFVDRISSTLRSASAISIEPAPLEMIYSGHRLIKSVHVYGNVCTYELVAIVVPEPSAFVPWARSVAGKADADLTELCKDNNVAKVITRELRTLASKNHIPPWEMIGAVHMEPVPLEQINKEFYTSSLKIRRHIVNQHYKARFDELYSTLDCTIDPKVSSEEHK</sequence>
<keyword evidence="5" id="KW-1185">Reference proteome</keyword>
<name>A0A9W8CST2_9FUNG</name>
<dbReference type="SUPFAM" id="SSF56801">
    <property type="entry name" value="Acetyl-CoA synthetase-like"/>
    <property type="match status" value="1"/>
</dbReference>
<evidence type="ECO:0000259" key="3">
    <source>
        <dbReference type="Pfam" id="PF00501"/>
    </source>
</evidence>
<dbReference type="GO" id="GO:0004467">
    <property type="term" value="F:long-chain fatty acid-CoA ligase activity"/>
    <property type="evidence" value="ECO:0007669"/>
    <property type="project" value="UniProtKB-EC"/>
</dbReference>
<keyword evidence="2" id="KW-0067">ATP-binding</keyword>
<keyword evidence="4" id="KW-0436">Ligase</keyword>
<dbReference type="EMBL" id="JANBOJ010000087">
    <property type="protein sequence ID" value="KAJ1722951.1"/>
    <property type="molecule type" value="Genomic_DNA"/>
</dbReference>
<evidence type="ECO:0000313" key="5">
    <source>
        <dbReference type="Proteomes" id="UP001149813"/>
    </source>
</evidence>
<dbReference type="GO" id="GO:0005524">
    <property type="term" value="F:ATP binding"/>
    <property type="evidence" value="ECO:0007669"/>
    <property type="project" value="UniProtKB-KW"/>
</dbReference>
<reference evidence="4" key="1">
    <citation type="submission" date="2022-07" db="EMBL/GenBank/DDBJ databases">
        <title>Phylogenomic reconstructions and comparative analyses of Kickxellomycotina fungi.</title>
        <authorList>
            <person name="Reynolds N.K."/>
            <person name="Stajich J.E."/>
            <person name="Barry K."/>
            <person name="Grigoriev I.V."/>
            <person name="Crous P."/>
            <person name="Smith M.E."/>
        </authorList>
    </citation>
    <scope>NUCLEOTIDE SEQUENCE</scope>
    <source>
        <strain evidence="4">NBRC 32514</strain>
    </source>
</reference>
<proteinExistence type="predicted"/>
<comment type="caution">
    <text evidence="4">The sequence shown here is derived from an EMBL/GenBank/DDBJ whole genome shotgun (WGS) entry which is preliminary data.</text>
</comment>
<evidence type="ECO:0000256" key="2">
    <source>
        <dbReference type="ARBA" id="ARBA00022840"/>
    </source>
</evidence>
<evidence type="ECO:0000313" key="4">
    <source>
        <dbReference type="EMBL" id="KAJ1722951.1"/>
    </source>
</evidence>
<dbReference type="OrthoDB" id="1700726at2759"/>
<dbReference type="EC" id="6.2.1.3" evidence="4"/>
<dbReference type="AlphaFoldDB" id="A0A9W8CST2"/>
<dbReference type="Proteomes" id="UP001149813">
    <property type="component" value="Unassembled WGS sequence"/>
</dbReference>
<feature type="domain" description="AMP-dependent synthetase/ligase" evidence="3">
    <location>
        <begin position="107"/>
        <end position="492"/>
    </location>
</feature>
<keyword evidence="1" id="KW-0547">Nucleotide-binding</keyword>